<dbReference type="GO" id="GO:0009898">
    <property type="term" value="C:cytoplasmic side of plasma membrane"/>
    <property type="evidence" value="ECO:0007669"/>
    <property type="project" value="TreeGrafter"/>
</dbReference>
<feature type="region of interest" description="Disordered" evidence="2">
    <location>
        <begin position="437"/>
        <end position="461"/>
    </location>
</feature>
<evidence type="ECO:0000256" key="2">
    <source>
        <dbReference type="SAM" id="MobiDB-lite"/>
    </source>
</evidence>
<keyword evidence="1" id="KW-0175">Coiled coil</keyword>
<dbReference type="GO" id="GO:0032511">
    <property type="term" value="P:late endosome to vacuole transport via multivesicular body sorting pathway"/>
    <property type="evidence" value="ECO:0007669"/>
    <property type="project" value="TreeGrafter"/>
</dbReference>
<dbReference type="PANTHER" id="PTHR22761:SF96">
    <property type="entry name" value="BCDNA.GH08385"/>
    <property type="match status" value="1"/>
</dbReference>
<dbReference type="InterPro" id="IPR005024">
    <property type="entry name" value="Snf7_fam"/>
</dbReference>
<dbReference type="AlphaFoldDB" id="A0A9P3G2D7"/>
<comment type="caution">
    <text evidence="3">The sequence shown here is derived from an EMBL/GenBank/DDBJ whole genome shotgun (WGS) entry which is preliminary data.</text>
</comment>
<dbReference type="GO" id="GO:0000815">
    <property type="term" value="C:ESCRT III complex"/>
    <property type="evidence" value="ECO:0007669"/>
    <property type="project" value="TreeGrafter"/>
</dbReference>
<dbReference type="Pfam" id="PF03357">
    <property type="entry name" value="Snf7"/>
    <property type="match status" value="1"/>
</dbReference>
<evidence type="ECO:0000313" key="4">
    <source>
        <dbReference type="Proteomes" id="UP000703269"/>
    </source>
</evidence>
<dbReference type="Gene3D" id="1.10.287.1060">
    <property type="entry name" value="ESAT-6-like"/>
    <property type="match status" value="1"/>
</dbReference>
<dbReference type="OrthoDB" id="10250120at2759"/>
<reference evidence="3 4" key="1">
    <citation type="submission" date="2021-08" db="EMBL/GenBank/DDBJ databases">
        <title>Draft Genome Sequence of Phanerochaete sordida strain YK-624.</title>
        <authorList>
            <person name="Mori T."/>
            <person name="Dohra H."/>
            <person name="Suzuki T."/>
            <person name="Kawagishi H."/>
            <person name="Hirai H."/>
        </authorList>
    </citation>
    <scope>NUCLEOTIDE SEQUENCE [LARGE SCALE GENOMIC DNA]</scope>
    <source>
        <strain evidence="3 4">YK-624</strain>
    </source>
</reference>
<dbReference type="Proteomes" id="UP000703269">
    <property type="component" value="Unassembled WGS sequence"/>
</dbReference>
<evidence type="ECO:0000256" key="1">
    <source>
        <dbReference type="SAM" id="Coils"/>
    </source>
</evidence>
<keyword evidence="4" id="KW-1185">Reference proteome</keyword>
<feature type="coiled-coil region" evidence="1">
    <location>
        <begin position="262"/>
        <end position="289"/>
    </location>
</feature>
<dbReference type="GO" id="GO:0005771">
    <property type="term" value="C:multivesicular body"/>
    <property type="evidence" value="ECO:0007669"/>
    <property type="project" value="TreeGrafter"/>
</dbReference>
<sequence length="461" mass="49436">MSSPGPSSPRLQSLPTYQGTTPSRLKFLYSDFSGQKHANPGSFASNVDWWRRTLAACVARGWQGPDRLVLHAAGPALTEAFRAEGVGRPLALATVIAELTAAKACVPLAPFLSAVQPIRDPGSLPYRLAAYVVGRPLWWALQQAGVVASDESFGAAGDAERWRRAKGDYVVVDLVERAADAVVAGQEARGGVNVADAVYSFEGFKKTFASEAIEGVTLSDLDLKVLLKYLERDKKVIVRQGDVIKFTQGAATPEITAVDIGVLELKTAIENLEAAIEHIHKQIDDRTAKASAALTQKRKETALSHLRARKQYEDLLAKRLAALDTLHGTLLAVERAAGDVALLHAYAGSTATLRGILAHPALRLERLDATTDAMAAAQADARDIDERIRLGADLALADAGVDDAELESELSALVAEAEGEKAAKVKAEEEEMLRRMEALKTPSHTPPAEAQEEQAKVPEHA</sequence>
<organism evidence="3 4">
    <name type="scientific">Phanerochaete sordida</name>
    <dbReference type="NCBI Taxonomy" id="48140"/>
    <lineage>
        <taxon>Eukaryota</taxon>
        <taxon>Fungi</taxon>
        <taxon>Dikarya</taxon>
        <taxon>Basidiomycota</taxon>
        <taxon>Agaricomycotina</taxon>
        <taxon>Agaricomycetes</taxon>
        <taxon>Polyporales</taxon>
        <taxon>Phanerochaetaceae</taxon>
        <taxon>Phanerochaete</taxon>
    </lineage>
</organism>
<dbReference type="PANTHER" id="PTHR22761">
    <property type="entry name" value="CHARGED MULTIVESICULAR BODY PROTEIN"/>
    <property type="match status" value="1"/>
</dbReference>
<evidence type="ECO:0000313" key="3">
    <source>
        <dbReference type="EMBL" id="GJE87008.1"/>
    </source>
</evidence>
<gene>
    <name evidence="3" type="ORF">PsYK624_030910</name>
</gene>
<dbReference type="Pfam" id="PF25880">
    <property type="entry name" value="WHD_CHMP7_1st"/>
    <property type="match status" value="1"/>
</dbReference>
<protein>
    <submittedName>
        <fullName evidence="3">Snf7-domain-containing protein</fullName>
    </submittedName>
</protein>
<dbReference type="EMBL" id="BPQB01000005">
    <property type="protein sequence ID" value="GJE87008.1"/>
    <property type="molecule type" value="Genomic_DNA"/>
</dbReference>
<name>A0A9P3G2D7_9APHY</name>
<proteinExistence type="predicted"/>
<accession>A0A9P3G2D7</accession>
<dbReference type="GO" id="GO:0006900">
    <property type="term" value="P:vesicle budding from membrane"/>
    <property type="evidence" value="ECO:0007669"/>
    <property type="project" value="TreeGrafter"/>
</dbReference>